<feature type="compositionally biased region" description="Polar residues" evidence="5">
    <location>
        <begin position="510"/>
        <end position="523"/>
    </location>
</feature>
<feature type="region of interest" description="Disordered" evidence="5">
    <location>
        <begin position="510"/>
        <end position="537"/>
    </location>
</feature>
<dbReference type="InterPro" id="IPR008937">
    <property type="entry name" value="Ras-like_GEF"/>
</dbReference>
<dbReference type="OrthoDB" id="546434at2759"/>
<dbReference type="AlphaFoldDB" id="A0A1Y2B1V7"/>
<evidence type="ECO:0000256" key="5">
    <source>
        <dbReference type="SAM" id="MobiDB-lite"/>
    </source>
</evidence>
<feature type="domain" description="Ras-GEF" evidence="6">
    <location>
        <begin position="633"/>
        <end position="864"/>
    </location>
</feature>
<keyword evidence="1 3" id="KW-0344">Guanine-nucleotide releasing factor</keyword>
<evidence type="ECO:0000256" key="4">
    <source>
        <dbReference type="SAM" id="Coils"/>
    </source>
</evidence>
<dbReference type="CDD" id="cd00155">
    <property type="entry name" value="RasGEF"/>
    <property type="match status" value="1"/>
</dbReference>
<name>A0A1Y2B1V7_9FUNG</name>
<dbReference type="InterPro" id="IPR000651">
    <property type="entry name" value="Ras-like_Gua-exchang_fac_N"/>
</dbReference>
<feature type="domain" description="N-terminal Ras-GEF" evidence="7">
    <location>
        <begin position="347"/>
        <end position="471"/>
    </location>
</feature>
<dbReference type="SMART" id="SM00229">
    <property type="entry name" value="RasGEFN"/>
    <property type="match status" value="1"/>
</dbReference>
<comment type="caution">
    <text evidence="8">The sequence shown here is derived from an EMBL/GenBank/DDBJ whole genome shotgun (WGS) entry which is preliminary data.</text>
</comment>
<gene>
    <name evidence="8" type="ORF">LY90DRAFT_461029</name>
</gene>
<dbReference type="PANTHER" id="PTHR23113:SF363">
    <property type="entry name" value="PROTEIN SON OF SEVENLESS"/>
    <property type="match status" value="1"/>
</dbReference>
<dbReference type="InterPro" id="IPR036770">
    <property type="entry name" value="Ankyrin_rpt-contain_sf"/>
</dbReference>
<dbReference type="SMART" id="SM00147">
    <property type="entry name" value="RasGEF"/>
    <property type="match status" value="1"/>
</dbReference>
<dbReference type="Pfam" id="PF00617">
    <property type="entry name" value="RasGEF"/>
    <property type="match status" value="1"/>
</dbReference>
<organism evidence="8 9">
    <name type="scientific">Neocallimastix californiae</name>
    <dbReference type="NCBI Taxonomy" id="1754190"/>
    <lineage>
        <taxon>Eukaryota</taxon>
        <taxon>Fungi</taxon>
        <taxon>Fungi incertae sedis</taxon>
        <taxon>Chytridiomycota</taxon>
        <taxon>Chytridiomycota incertae sedis</taxon>
        <taxon>Neocallimastigomycetes</taxon>
        <taxon>Neocallimastigales</taxon>
        <taxon>Neocallimastigaceae</taxon>
        <taxon>Neocallimastix</taxon>
    </lineage>
</organism>
<feature type="compositionally biased region" description="Low complexity" evidence="5">
    <location>
        <begin position="554"/>
        <end position="572"/>
    </location>
</feature>
<dbReference type="PROSITE" id="PS51257">
    <property type="entry name" value="PROKAR_LIPOPROTEIN"/>
    <property type="match status" value="1"/>
</dbReference>
<dbReference type="GO" id="GO:0005085">
    <property type="term" value="F:guanyl-nucleotide exchange factor activity"/>
    <property type="evidence" value="ECO:0007669"/>
    <property type="project" value="UniProtKB-KW"/>
</dbReference>
<evidence type="ECO:0000313" key="9">
    <source>
        <dbReference type="Proteomes" id="UP000193920"/>
    </source>
</evidence>
<dbReference type="GO" id="GO:0007265">
    <property type="term" value="P:Ras protein signal transduction"/>
    <property type="evidence" value="ECO:0007669"/>
    <property type="project" value="TreeGrafter"/>
</dbReference>
<sequence length="866" mass="99072">MKILILQKNIQINILDPDGNTPLHMACGCSELRAVELLLNADANPFIRNYAGYRPIDYSKTSEITNLLIDKMKIKAIQQQGNKSLADIYSELPDNVQFLKYYIMDLILMNETFQERCKESLYQLIEEKQIALHKNNLLESAAGINDKEGGESFLDQIQYLQDENEQAAATISYLKMRIQVLESTAIQQEEYSRKNLADLTKQHTEHLQVILKRNEETEKAFLAYQKSHSDELAELNRLRTEVATLKSRNKFYNESSEEEQLQNTIEDLQKRLSEISAEKLALEERVKLAEKLKSMVDEENEQLREDIQKIQSSMKTEMMNKISSERAAKDEQDEDSGTVIFVQDESGNKQIKAATPKKLVERLTDYSSYDNQFLQAFMLTFRCFMTTNELLDLVMAQYTKKVKEGNNNNQSPLYFRIVNTLKFWIDNYWDDFENSKDLYDTLVNFIENFDDVSKVTLKAIIKRKHINEKAMPPEGLNINTNVKQITKVNPPKIILPKDIPLKKTVEIKTSSVSALSSGTTNSGRTDDGKMFSGSSSGKETNTTFYNYIDEEMSNEPSASDSANSSNSQSSGIPSGGSGLKTGDEFAVNPTPWKDTGPEDFPSTTSTSSNPNDANTTITIPQPAISHLSFLDFDPVEIANQLTVIEFDLFKVIKKEEFLDLAWMKDNKEELAPNLCKIAQWSNHVVHWLISEIVLQENFKLRVTMLERILLFTQSLLKLNNFNGVKEVSAALQSSSIYRLKKTKKAMASKFLKLYDSILKLVSNELNFKTLRTKIHTADPPLIPFPGIYQSDLVFLDSWGKNILDGGLINFIKYQKMASYILEFNTYQRKGYNIKPLPDIQNYIKRYEPLSDDEAYKYSQKCEPKKI</sequence>
<keyword evidence="9" id="KW-1185">Reference proteome</keyword>
<dbReference type="SMART" id="SM00248">
    <property type="entry name" value="ANK"/>
    <property type="match status" value="1"/>
</dbReference>
<keyword evidence="4" id="KW-0175">Coiled coil</keyword>
<feature type="coiled-coil region" evidence="4">
    <location>
        <begin position="228"/>
        <end position="320"/>
    </location>
</feature>
<dbReference type="SUPFAM" id="SSF48403">
    <property type="entry name" value="Ankyrin repeat"/>
    <property type="match status" value="1"/>
</dbReference>
<dbReference type="Pfam" id="PF00618">
    <property type="entry name" value="RasGEF_N"/>
    <property type="match status" value="1"/>
</dbReference>
<dbReference type="Gene3D" id="1.20.870.10">
    <property type="entry name" value="Son of sevenless (SoS) protein Chain: S domain 1"/>
    <property type="match status" value="1"/>
</dbReference>
<dbReference type="InterPro" id="IPR023578">
    <property type="entry name" value="Ras_GEF_dom_sf"/>
</dbReference>
<keyword evidence="2" id="KW-0040">ANK repeat</keyword>
<dbReference type="PANTHER" id="PTHR23113">
    <property type="entry name" value="GUANINE NUCLEOTIDE EXCHANGE FACTOR"/>
    <property type="match status" value="1"/>
</dbReference>
<evidence type="ECO:0000256" key="3">
    <source>
        <dbReference type="PROSITE-ProRule" id="PRU00168"/>
    </source>
</evidence>
<dbReference type="PROSITE" id="PS50212">
    <property type="entry name" value="RASGEF_NTER"/>
    <property type="match status" value="1"/>
</dbReference>
<dbReference type="GO" id="GO:0005886">
    <property type="term" value="C:plasma membrane"/>
    <property type="evidence" value="ECO:0007669"/>
    <property type="project" value="TreeGrafter"/>
</dbReference>
<evidence type="ECO:0000259" key="6">
    <source>
        <dbReference type="PROSITE" id="PS50009"/>
    </source>
</evidence>
<evidence type="ECO:0000256" key="1">
    <source>
        <dbReference type="ARBA" id="ARBA00022658"/>
    </source>
</evidence>
<feature type="repeat" description="ANK" evidence="2">
    <location>
        <begin position="18"/>
        <end position="50"/>
    </location>
</feature>
<proteinExistence type="predicted"/>
<dbReference type="STRING" id="1754190.A0A1Y2B1V7"/>
<evidence type="ECO:0000259" key="7">
    <source>
        <dbReference type="PROSITE" id="PS50212"/>
    </source>
</evidence>
<dbReference type="InterPro" id="IPR001895">
    <property type="entry name" value="RASGEF_cat_dom"/>
</dbReference>
<dbReference type="Gene3D" id="1.10.840.10">
    <property type="entry name" value="Ras guanine-nucleotide exchange factors catalytic domain"/>
    <property type="match status" value="1"/>
</dbReference>
<dbReference type="PROSITE" id="PS50297">
    <property type="entry name" value="ANK_REP_REGION"/>
    <property type="match status" value="1"/>
</dbReference>
<dbReference type="Gene3D" id="1.25.40.20">
    <property type="entry name" value="Ankyrin repeat-containing domain"/>
    <property type="match status" value="1"/>
</dbReference>
<dbReference type="InterPro" id="IPR036964">
    <property type="entry name" value="RASGEF_cat_dom_sf"/>
</dbReference>
<reference evidence="8 9" key="1">
    <citation type="submission" date="2016-08" db="EMBL/GenBank/DDBJ databases">
        <title>A Parts List for Fungal Cellulosomes Revealed by Comparative Genomics.</title>
        <authorList>
            <consortium name="DOE Joint Genome Institute"/>
            <person name="Haitjema C.H."/>
            <person name="Gilmore S.P."/>
            <person name="Henske J.K."/>
            <person name="Solomon K.V."/>
            <person name="De Groot R."/>
            <person name="Kuo A."/>
            <person name="Mondo S.J."/>
            <person name="Salamov A.A."/>
            <person name="Labutti K."/>
            <person name="Zhao Z."/>
            <person name="Chiniquy J."/>
            <person name="Barry K."/>
            <person name="Brewer H.M."/>
            <person name="Purvine S.O."/>
            <person name="Wright A.T."/>
            <person name="Boxma B."/>
            <person name="Van Alen T."/>
            <person name="Hackstein J.H."/>
            <person name="Baker S.E."/>
            <person name="Grigoriev I.V."/>
            <person name="O'Malley M.A."/>
        </authorList>
    </citation>
    <scope>NUCLEOTIDE SEQUENCE [LARGE SCALE GENOMIC DNA]</scope>
    <source>
        <strain evidence="8 9">G1</strain>
    </source>
</reference>
<evidence type="ECO:0000256" key="2">
    <source>
        <dbReference type="PROSITE-ProRule" id="PRU00023"/>
    </source>
</evidence>
<dbReference type="CDD" id="cd06224">
    <property type="entry name" value="REM"/>
    <property type="match status" value="1"/>
</dbReference>
<dbReference type="EMBL" id="MCOG01000188">
    <property type="protein sequence ID" value="ORY28065.1"/>
    <property type="molecule type" value="Genomic_DNA"/>
</dbReference>
<dbReference type="Proteomes" id="UP000193920">
    <property type="component" value="Unassembled WGS sequence"/>
</dbReference>
<accession>A0A1Y2B1V7</accession>
<dbReference type="Pfam" id="PF13857">
    <property type="entry name" value="Ank_5"/>
    <property type="match status" value="1"/>
</dbReference>
<dbReference type="PROSITE" id="PS50009">
    <property type="entry name" value="RASGEF_CAT"/>
    <property type="match status" value="1"/>
</dbReference>
<evidence type="ECO:0000313" key="8">
    <source>
        <dbReference type="EMBL" id="ORY28065.1"/>
    </source>
</evidence>
<dbReference type="PROSITE" id="PS50088">
    <property type="entry name" value="ANK_REPEAT"/>
    <property type="match status" value="1"/>
</dbReference>
<dbReference type="InterPro" id="IPR002110">
    <property type="entry name" value="Ankyrin_rpt"/>
</dbReference>
<protein>
    <submittedName>
        <fullName evidence="8">Ras GEF</fullName>
    </submittedName>
</protein>
<dbReference type="SUPFAM" id="SSF48366">
    <property type="entry name" value="Ras GEF"/>
    <property type="match status" value="1"/>
</dbReference>
<feature type="region of interest" description="Disordered" evidence="5">
    <location>
        <begin position="553"/>
        <end position="617"/>
    </location>
</feature>